<comment type="caution">
    <text evidence="1">The sequence shown here is derived from an EMBL/GenBank/DDBJ whole genome shotgun (WGS) entry which is preliminary data.</text>
</comment>
<feature type="non-terminal residue" evidence="1">
    <location>
        <position position="91"/>
    </location>
</feature>
<accession>X1UH64</accession>
<protein>
    <submittedName>
        <fullName evidence="1">Uncharacterized protein</fullName>
    </submittedName>
</protein>
<reference evidence="1" key="1">
    <citation type="journal article" date="2014" name="Front. Microbiol.">
        <title>High frequency of phylogenetically diverse reductive dehalogenase-homologous genes in deep subseafloor sedimentary metagenomes.</title>
        <authorList>
            <person name="Kawai M."/>
            <person name="Futagami T."/>
            <person name="Toyoda A."/>
            <person name="Takaki Y."/>
            <person name="Nishi S."/>
            <person name="Hori S."/>
            <person name="Arai W."/>
            <person name="Tsubouchi T."/>
            <person name="Morono Y."/>
            <person name="Uchiyama I."/>
            <person name="Ito T."/>
            <person name="Fujiyama A."/>
            <person name="Inagaki F."/>
            <person name="Takami H."/>
        </authorList>
    </citation>
    <scope>NUCLEOTIDE SEQUENCE</scope>
    <source>
        <strain evidence="1">Expedition CK06-06</strain>
    </source>
</reference>
<evidence type="ECO:0000313" key="1">
    <source>
        <dbReference type="EMBL" id="GAJ16879.1"/>
    </source>
</evidence>
<sequence length="91" mass="10563">LSHQIIEIIDFNDIQVFADAANYPCILVIKKEKPNNLFTYNIVEGITSTFYLSKQIVINQNSLTNEAWILVDIKEQKVLDKLMYSNQKLED</sequence>
<dbReference type="AlphaFoldDB" id="X1UH64"/>
<name>X1UH64_9ZZZZ</name>
<gene>
    <name evidence="1" type="ORF">S12H4_62160</name>
</gene>
<organism evidence="1">
    <name type="scientific">marine sediment metagenome</name>
    <dbReference type="NCBI Taxonomy" id="412755"/>
    <lineage>
        <taxon>unclassified sequences</taxon>
        <taxon>metagenomes</taxon>
        <taxon>ecological metagenomes</taxon>
    </lineage>
</organism>
<proteinExistence type="predicted"/>
<dbReference type="EMBL" id="BARW01041566">
    <property type="protein sequence ID" value="GAJ16879.1"/>
    <property type="molecule type" value="Genomic_DNA"/>
</dbReference>
<feature type="non-terminal residue" evidence="1">
    <location>
        <position position="1"/>
    </location>
</feature>